<accession>A0AAI7ZCD9</accession>
<dbReference type="KEGG" id="xac:XAC0167"/>
<reference evidence="2 3" key="1">
    <citation type="journal article" date="2002" name="Nature">
        <title>Comparison of the genomes of two Xanthomonas pathogens with differing host specificities.</title>
        <authorList>
            <person name="da Silva A.C."/>
            <person name="Ferro J.A."/>
            <person name="Reinach F.C."/>
            <person name="Farah C.S."/>
            <person name="Furlan L.R."/>
            <person name="Quaggio R.B."/>
            <person name="Monteiro-Vitorello C.B."/>
            <person name="Van Sluys M.A."/>
            <person name="Almeida N.F."/>
            <person name="Alves L.M."/>
            <person name="do Amaral A.M."/>
            <person name="Bertolini M.C."/>
            <person name="Camargo L.E."/>
            <person name="Camarotte G."/>
            <person name="Cannavan F."/>
            <person name="Cardozo J."/>
            <person name="Chambergo F."/>
            <person name="Ciapina L.P."/>
            <person name="Cicarelli R.M."/>
            <person name="Coutinho L.L."/>
            <person name="Cursino-Santos J.R."/>
            <person name="El-Dorry H."/>
            <person name="Faria J.B."/>
            <person name="Ferreira A.J."/>
            <person name="Ferreira R.C."/>
            <person name="Ferro M.I."/>
            <person name="Formighieri E.F."/>
            <person name="Franco M.C."/>
            <person name="Greggio C.C."/>
            <person name="Gruber A."/>
            <person name="Katsuyama A.M."/>
            <person name="Kishi L.T."/>
            <person name="Leite R.P."/>
            <person name="Lemos E.G."/>
            <person name="Lemos M.V."/>
            <person name="Locali E.C."/>
            <person name="Machado M.A."/>
            <person name="Madeira A.M."/>
            <person name="Martinez-Rossi N.M."/>
            <person name="Martins E.C."/>
            <person name="Meidanis J."/>
            <person name="Menck C.F."/>
            <person name="Miyaki C.Y."/>
            <person name="Moon D.H."/>
            <person name="Moreira L.M."/>
            <person name="Novo M.T."/>
            <person name="Okura V.K."/>
            <person name="Oliveira M.C."/>
            <person name="Oliveira V.R."/>
            <person name="Pereira H.A."/>
            <person name="Rossi A."/>
            <person name="Sena J.A."/>
            <person name="Silva C."/>
            <person name="de Souza R.F."/>
            <person name="Spinola L.A."/>
            <person name="Takita M.A."/>
            <person name="Tamura R.E."/>
            <person name="Teixeira E.C."/>
            <person name="Tezza R.I."/>
            <person name="Trindade dos Santos M."/>
            <person name="Truffi D."/>
            <person name="Tsai S.M."/>
            <person name="White F.F."/>
            <person name="Setubal J.C."/>
            <person name="Kitajima J.P."/>
        </authorList>
    </citation>
    <scope>NUCLEOTIDE SEQUENCE [LARGE SCALE GENOMIC DNA]</scope>
    <source>
        <strain evidence="2 3">306</strain>
    </source>
</reference>
<evidence type="ECO:0000256" key="1">
    <source>
        <dbReference type="SAM" id="MobiDB-lite"/>
    </source>
</evidence>
<feature type="region of interest" description="Disordered" evidence="1">
    <location>
        <begin position="1"/>
        <end position="133"/>
    </location>
</feature>
<dbReference type="EMBL" id="AE008923">
    <property type="protein sequence ID" value="AAM35059.1"/>
    <property type="molecule type" value="Genomic_DNA"/>
</dbReference>
<evidence type="ECO:0000313" key="3">
    <source>
        <dbReference type="Proteomes" id="UP000000576"/>
    </source>
</evidence>
<gene>
    <name evidence="2" type="ordered locus">XAC0167</name>
</gene>
<evidence type="ECO:0000313" key="2">
    <source>
        <dbReference type="EMBL" id="AAM35059.1"/>
    </source>
</evidence>
<sequence length="133" mass="14016">MSRGEVTHQRSPAQAPHADSALCATFSQEEGTSLRSASGWPPSALRAPSPAGGGRQSGDAAVKPLSRLRERGWGEGTAAGSRPRKPSCERRGRHTSAVTRSNPATLIRRCAPPSPREKERAPTPPTPISCTAQ</sequence>
<feature type="compositionally biased region" description="Polar residues" evidence="1">
    <location>
        <begin position="25"/>
        <end position="36"/>
    </location>
</feature>
<proteinExistence type="predicted"/>
<name>A0AAI7ZCD9_XANAC</name>
<dbReference type="AlphaFoldDB" id="A0AAI7ZCD9"/>
<dbReference type="Proteomes" id="UP000000576">
    <property type="component" value="Chromosome"/>
</dbReference>
<organism evidence="2 3">
    <name type="scientific">Xanthomonas axonopodis pv. citri (strain 306)</name>
    <dbReference type="NCBI Taxonomy" id="190486"/>
    <lineage>
        <taxon>Bacteria</taxon>
        <taxon>Pseudomonadati</taxon>
        <taxon>Pseudomonadota</taxon>
        <taxon>Gammaproteobacteria</taxon>
        <taxon>Lysobacterales</taxon>
        <taxon>Lysobacteraceae</taxon>
        <taxon>Xanthomonas</taxon>
    </lineage>
</organism>
<protein>
    <submittedName>
        <fullName evidence="2">Uncharacterized protein</fullName>
    </submittedName>
</protein>